<evidence type="ECO:0000313" key="3">
    <source>
        <dbReference type="Proteomes" id="UP000244022"/>
    </source>
</evidence>
<gene>
    <name evidence="2" type="ORF">C6N14_14095</name>
</gene>
<sequence length="137" mass="15969">MMYPKRIDMKQTRCNVREVLKNFRKLDRMVGRVTVDIESPHRINSLKATLSDLSSERASMQMIAIEAERNAILNALMVLSLTNRMILYYSYFVPESFSNYKISLEIGYSERTIQRKKAEALIEFAEAYKTGKLIAYK</sequence>
<feature type="transmembrane region" description="Helical" evidence="1">
    <location>
        <begin position="71"/>
        <end position="91"/>
    </location>
</feature>
<dbReference type="RefSeq" id="WP_108146555.1">
    <property type="nucleotide sequence ID" value="NZ_JBKFGD010000002.1"/>
</dbReference>
<keyword evidence="1" id="KW-1133">Transmembrane helix</keyword>
<keyword evidence="1" id="KW-0472">Membrane</keyword>
<evidence type="ECO:0000256" key="1">
    <source>
        <dbReference type="SAM" id="Phobius"/>
    </source>
</evidence>
<name>A0A2T5D9A7_ENTMU</name>
<keyword evidence="1" id="KW-0812">Transmembrane</keyword>
<comment type="caution">
    <text evidence="2">The sequence shown here is derived from an EMBL/GenBank/DDBJ whole genome shotgun (WGS) entry which is preliminary data.</text>
</comment>
<accession>A0A2T5D9A7</accession>
<dbReference type="EMBL" id="PYGR01000105">
    <property type="protein sequence ID" value="PTO34068.1"/>
    <property type="molecule type" value="Genomic_DNA"/>
</dbReference>
<dbReference type="InterPro" id="IPR006524">
    <property type="entry name" value="ArpU-like"/>
</dbReference>
<evidence type="ECO:0000313" key="2">
    <source>
        <dbReference type="EMBL" id="PTO34068.1"/>
    </source>
</evidence>
<dbReference type="AlphaFoldDB" id="A0A2T5D9A7"/>
<reference evidence="2 3" key="1">
    <citation type="submission" date="2018-03" db="EMBL/GenBank/DDBJ databases">
        <title>Draft genome sequences of four Enterococcus mundtii strains isolated from beef slaughterhouses in Kenya.</title>
        <authorList>
            <person name="Wambui J."/>
            <person name="Stevens M."/>
            <person name="Njage P."/>
            <person name="Stephan R."/>
            <person name="Tasara T."/>
        </authorList>
    </citation>
    <scope>NUCLEOTIDE SEQUENCE [LARGE SCALE GENOMIC DNA]</scope>
    <source>
        <strain evidence="2 3">H18-EM</strain>
    </source>
</reference>
<organism evidence="2 3">
    <name type="scientific">Enterococcus mundtii</name>
    <dbReference type="NCBI Taxonomy" id="53346"/>
    <lineage>
        <taxon>Bacteria</taxon>
        <taxon>Bacillati</taxon>
        <taxon>Bacillota</taxon>
        <taxon>Bacilli</taxon>
        <taxon>Lactobacillales</taxon>
        <taxon>Enterococcaceae</taxon>
        <taxon>Enterococcus</taxon>
    </lineage>
</organism>
<dbReference type="NCBIfam" id="TIGR01637">
    <property type="entry name" value="phage_arpU"/>
    <property type="match status" value="1"/>
</dbReference>
<dbReference type="Proteomes" id="UP000244022">
    <property type="component" value="Unassembled WGS sequence"/>
</dbReference>
<proteinExistence type="predicted"/>
<protein>
    <submittedName>
        <fullName evidence="2">Autolysin</fullName>
    </submittedName>
</protein>